<dbReference type="STRING" id="1855383.SAMN05216548_12726"/>
<reference evidence="1 2" key="1">
    <citation type="submission" date="2016-10" db="EMBL/GenBank/DDBJ databases">
        <authorList>
            <person name="de Groot N.N."/>
        </authorList>
    </citation>
    <scope>NUCLEOTIDE SEQUENCE [LARGE SCALE GENOMIC DNA]</scope>
    <source>
        <strain evidence="1 2">A52C2</strain>
    </source>
</reference>
<keyword evidence="2" id="KW-1185">Reference proteome</keyword>
<name>A0A1H9QE55_9HYPH</name>
<evidence type="ECO:0000313" key="1">
    <source>
        <dbReference type="EMBL" id="SER58816.1"/>
    </source>
</evidence>
<dbReference type="EMBL" id="FOFG01000027">
    <property type="protein sequence ID" value="SER58816.1"/>
    <property type="molecule type" value="Genomic_DNA"/>
</dbReference>
<protein>
    <submittedName>
        <fullName evidence="1">Uncharacterized protein</fullName>
    </submittedName>
</protein>
<organism evidence="1 2">
    <name type="scientific">Faunimonas pinastri</name>
    <dbReference type="NCBI Taxonomy" id="1855383"/>
    <lineage>
        <taxon>Bacteria</taxon>
        <taxon>Pseudomonadati</taxon>
        <taxon>Pseudomonadota</taxon>
        <taxon>Alphaproteobacteria</taxon>
        <taxon>Hyphomicrobiales</taxon>
        <taxon>Afifellaceae</taxon>
        <taxon>Faunimonas</taxon>
    </lineage>
</organism>
<accession>A0A1H9QE55</accession>
<dbReference type="RefSeq" id="WP_143062065.1">
    <property type="nucleotide sequence ID" value="NZ_FOFG01000027.1"/>
</dbReference>
<gene>
    <name evidence="1" type="ORF">SAMN05216548_12726</name>
</gene>
<evidence type="ECO:0000313" key="2">
    <source>
        <dbReference type="Proteomes" id="UP000199647"/>
    </source>
</evidence>
<dbReference type="Proteomes" id="UP000199647">
    <property type="component" value="Unassembled WGS sequence"/>
</dbReference>
<sequence length="63" mass="7724">MAECRTLALRRLWLAFRLRREMRLRRNESPKRSMMIQRGNELVFYNLDTGREPRGRFNLTALR</sequence>
<proteinExistence type="predicted"/>
<dbReference type="AlphaFoldDB" id="A0A1H9QE55"/>